<organism evidence="1 2">
    <name type="scientific">Plasmodium fragile</name>
    <dbReference type="NCBI Taxonomy" id="5857"/>
    <lineage>
        <taxon>Eukaryota</taxon>
        <taxon>Sar</taxon>
        <taxon>Alveolata</taxon>
        <taxon>Apicomplexa</taxon>
        <taxon>Aconoidasida</taxon>
        <taxon>Haemosporida</taxon>
        <taxon>Plasmodiidae</taxon>
        <taxon>Plasmodium</taxon>
        <taxon>Plasmodium (Plasmodium)</taxon>
    </lineage>
</organism>
<dbReference type="AlphaFoldDB" id="A0A0D9QMV9"/>
<dbReference type="RefSeq" id="XP_012334940.1">
    <property type="nucleotide sequence ID" value="XM_012479517.1"/>
</dbReference>
<protein>
    <submittedName>
        <fullName evidence="1">Uncharacterized protein</fullName>
    </submittedName>
</protein>
<proteinExistence type="predicted"/>
<dbReference type="GeneID" id="24267196"/>
<dbReference type="EMBL" id="KQ001661">
    <property type="protein sequence ID" value="KJP88430.1"/>
    <property type="molecule type" value="Genomic_DNA"/>
</dbReference>
<dbReference type="VEuPathDB" id="PlasmoDB:AK88_01882"/>
<evidence type="ECO:0000313" key="2">
    <source>
        <dbReference type="Proteomes" id="UP000054561"/>
    </source>
</evidence>
<name>A0A0D9QMV9_PLAFR</name>
<dbReference type="Proteomes" id="UP000054561">
    <property type="component" value="Unassembled WGS sequence"/>
</dbReference>
<evidence type="ECO:0000313" key="1">
    <source>
        <dbReference type="EMBL" id="KJP88430.1"/>
    </source>
</evidence>
<keyword evidence="2" id="KW-1185">Reference proteome</keyword>
<reference evidence="1 2" key="1">
    <citation type="submission" date="2014-03" db="EMBL/GenBank/DDBJ databases">
        <title>The Genome Sequence of Plasmodium fragile nilgiri.</title>
        <authorList>
            <consortium name="The Broad Institute Genomics Platform"/>
            <consortium name="The Broad Institute Genome Sequencing Center for Infectious Disease"/>
            <person name="Neafsey D."/>
            <person name="Duraisingh M."/>
            <person name="Young S.K."/>
            <person name="Zeng Q."/>
            <person name="Gargeya S."/>
            <person name="Abouelleil A."/>
            <person name="Alvarado L."/>
            <person name="Chapman S.B."/>
            <person name="Gainer-Dewar J."/>
            <person name="Goldberg J."/>
            <person name="Griggs A."/>
            <person name="Gujja S."/>
            <person name="Hansen M."/>
            <person name="Howarth C."/>
            <person name="Imamovic A."/>
            <person name="Larimer J."/>
            <person name="Pearson M."/>
            <person name="Poon T.W."/>
            <person name="Priest M."/>
            <person name="Roberts A."/>
            <person name="Saif S."/>
            <person name="Shea T."/>
            <person name="Sykes S."/>
            <person name="Wortman J."/>
            <person name="Nusbaum C."/>
            <person name="Birren B."/>
        </authorList>
    </citation>
    <scope>NUCLEOTIDE SEQUENCE [LARGE SCALE GENOMIC DNA]</scope>
    <source>
        <strain evidence="2">nilgiri</strain>
    </source>
</reference>
<dbReference type="OrthoDB" id="370791at2759"/>
<accession>A0A0D9QMV9</accession>
<gene>
    <name evidence="1" type="ORF">AK88_01882</name>
</gene>
<dbReference type="OMA" id="TEYNSAQ"/>
<sequence>MEMPRYCENDYMRNLPMDGETNIHSTHRESDKCDPACENAMGEIALGGSFKKMRLVGSPLKGEHFDIAHFAARQTEKRKNEHLKEANNEIRRDLAYNQSDHVPKSPQYYQYCSGLETPHEKEGTNTLKDMHQTLLFSNQGTLSGKLPQKDQSGGRPNCPMGTTNKYEASYQMNPMENMSKKCLIDNCPKDEASDFEKSTEYNSAQNILSSFENGVYVDSEQTLPMEGTNSDAYITKGALNSMSTISYNHYDNPTKREDPGLVHSGTHIFSDKREPLAHDKEKLLMFQLKGNNTHLSNASSMRCTRSQNAASIGGHTIWQQQPRDEKTTYYNYKVKGEAEMCDAWKGYENYGPYVTSANIKTDSQKHHPVNSSLADCPNGDLLCVNEATMGSANINKGSQHVLNNSVLSNGYMVHDEDPQKMVSISNNIMTSNSAWKEHEAQNGAFIQIGAYTPMDHIKKIKEVQPKGFISPNYTTCAMTRSNLCEHPADLISDNTYYYNNHVNGMFLNGGPDAYGVRQSKGCFLHVDRSWDADTHPCKNGSSHEMGTPRVFTVPIEHSTSQRAAFNGQDEQNISPTRSTQKMNHTRGIFESSPEHTSGKNYLSTFVQNDYEVDEIKSCIPERPLYGNQNYDVPKIIQGITTKQNNGIVSECNQDTIIEYNNKWRLVKGKQFAINQVDNFKSVEDSATYFQSYLTEQNENTKRMLSRINFNSLTGKFSINSLGDDDGHNVRQLSKVYDYKDTLRSYPAYYGISQHMHCSTKEALKCEENKGRAISPNDNPSDCTNVHEQMRKKKSVGKKPNLALCGAGGGDYQLKNRIQAFVSQKMSDYFNVNFV</sequence>